<dbReference type="EMBL" id="JAZEWV010000056">
    <property type="protein sequence ID" value="MEE4546869.1"/>
    <property type="molecule type" value="Genomic_DNA"/>
</dbReference>
<gene>
    <name evidence="1" type="ORF">V2S66_33500</name>
</gene>
<organism evidence="1 2">
    <name type="scientific">Actinacidiphila polyblastidii</name>
    <dbReference type="NCBI Taxonomy" id="3110430"/>
    <lineage>
        <taxon>Bacteria</taxon>
        <taxon>Bacillati</taxon>
        <taxon>Actinomycetota</taxon>
        <taxon>Actinomycetes</taxon>
        <taxon>Kitasatosporales</taxon>
        <taxon>Streptomycetaceae</taxon>
        <taxon>Actinacidiphila</taxon>
    </lineage>
</organism>
<proteinExistence type="predicted"/>
<evidence type="ECO:0000313" key="2">
    <source>
        <dbReference type="Proteomes" id="UP001344658"/>
    </source>
</evidence>
<accession>A0ABU7PM15</accession>
<name>A0ABU7PM15_9ACTN</name>
<keyword evidence="2" id="KW-1185">Reference proteome</keyword>
<sequence length="54" mass="5962">MRVTLGLDVRSRAEITAKVAEATRFITGDTTVFDDRTWSAPTWAGSSTRGRRSC</sequence>
<evidence type="ECO:0000313" key="1">
    <source>
        <dbReference type="EMBL" id="MEE4546869.1"/>
    </source>
</evidence>
<comment type="caution">
    <text evidence="1">The sequence shown here is derived from an EMBL/GenBank/DDBJ whole genome shotgun (WGS) entry which is preliminary data.</text>
</comment>
<reference evidence="1 2" key="1">
    <citation type="submission" date="2023-12" db="EMBL/GenBank/DDBJ databases">
        <title>Streptomyces sp. V4-01.</title>
        <authorList>
            <person name="Somphong A."/>
            <person name="Phongsopitanun W."/>
        </authorList>
    </citation>
    <scope>NUCLEOTIDE SEQUENCE [LARGE SCALE GENOMIC DNA]</scope>
    <source>
        <strain evidence="1 2">V4-01</strain>
    </source>
</reference>
<dbReference type="Proteomes" id="UP001344658">
    <property type="component" value="Unassembled WGS sequence"/>
</dbReference>
<protein>
    <submittedName>
        <fullName evidence="1">Uncharacterized protein</fullName>
    </submittedName>
</protein>
<dbReference type="RefSeq" id="WP_330800743.1">
    <property type="nucleotide sequence ID" value="NZ_JAZEWV010000056.1"/>
</dbReference>